<dbReference type="PANTHER" id="PTHR46370">
    <property type="entry name" value="GPALPP MOTIFS-CONTAINING PROTEIN 1"/>
    <property type="match status" value="1"/>
</dbReference>
<dbReference type="InterPro" id="IPR022226">
    <property type="entry name" value="DUF3752"/>
</dbReference>
<reference evidence="4" key="2">
    <citation type="submission" date="2025-09" db="UniProtKB">
        <authorList>
            <consortium name="Ensembl"/>
        </authorList>
    </citation>
    <scope>IDENTIFICATION</scope>
</reference>
<accession>A0A8D0KPA3</accession>
<feature type="compositionally biased region" description="Basic and acidic residues" evidence="2">
    <location>
        <begin position="120"/>
        <end position="130"/>
    </location>
</feature>
<keyword evidence="5" id="KW-1185">Reference proteome</keyword>
<dbReference type="Ensembl" id="ENSSMRT00000034616.1">
    <property type="protein sequence ID" value="ENSSMRP00000029659.1"/>
    <property type="gene ID" value="ENSSMRG00000022799.1"/>
</dbReference>
<dbReference type="InterPro" id="IPR046331">
    <property type="entry name" value="GPAM1-like"/>
</dbReference>
<evidence type="ECO:0000313" key="4">
    <source>
        <dbReference type="Ensembl" id="ENSSMRP00000029659.1"/>
    </source>
</evidence>
<dbReference type="Proteomes" id="UP000694421">
    <property type="component" value="Unplaced"/>
</dbReference>
<dbReference type="Pfam" id="PF12572">
    <property type="entry name" value="DUF3752"/>
    <property type="match status" value="1"/>
</dbReference>
<dbReference type="OMA" id="NKAADFG"/>
<feature type="domain" description="DUF3752" evidence="3">
    <location>
        <begin position="204"/>
        <end position="332"/>
    </location>
</feature>
<dbReference type="GeneTree" id="ENSGT00940000163575"/>
<feature type="compositionally biased region" description="Basic and acidic residues" evidence="2">
    <location>
        <begin position="173"/>
        <end position="191"/>
    </location>
</feature>
<feature type="compositionally biased region" description="Basic and acidic residues" evidence="2">
    <location>
        <begin position="271"/>
        <end position="307"/>
    </location>
</feature>
<evidence type="ECO:0000313" key="5">
    <source>
        <dbReference type="Proteomes" id="UP000694421"/>
    </source>
</evidence>
<evidence type="ECO:0000259" key="3">
    <source>
        <dbReference type="Pfam" id="PF12572"/>
    </source>
</evidence>
<name>A0A8D0KPA3_SALMN</name>
<sequence length="340" mass="38716">MASRDIIGPALPPHFSSSTIGEDPDGDFCEVAGPALPPGYNTNPDKNNCDQACSSSSVSRQTEWDSEDDRDSSPTPRKQRRNQEDDDGFFGPALPPGFIKQDESPERPIIGPALPPGFKKCTEDSEKNRCYTDQAAVNSEEEEENIIGPMPVKGPIESNTTVEIDRRARKMKEKLLGQEDNDSKSVKRESWMTDLPPELKSFGLGPRTFKRRADDKSKDRSVWTDTPADKERKAKEMQDTNKPKRTNDEEMFLSEKDQRLAEHLTAYNQSHRSESLMDIHQKKLKRKGAEEKNKAQERKPFDRDHDLQVHHFDEAQKRALIKKSRDLGSRFSHSKCNMFL</sequence>
<feature type="compositionally biased region" description="Polar residues" evidence="2">
    <location>
        <begin position="40"/>
        <end position="61"/>
    </location>
</feature>
<dbReference type="PANTHER" id="PTHR46370:SF1">
    <property type="entry name" value="GPALPP MOTIFS-CONTAINING PROTEIN 1"/>
    <property type="match status" value="1"/>
</dbReference>
<evidence type="ECO:0000256" key="1">
    <source>
        <dbReference type="ARBA" id="ARBA00023489"/>
    </source>
</evidence>
<dbReference type="AlphaFoldDB" id="A0A8D0KPA3"/>
<organism evidence="4 5">
    <name type="scientific">Salvator merianae</name>
    <name type="common">Argentine black and white tegu</name>
    <name type="synonym">Tupinambis merianae</name>
    <dbReference type="NCBI Taxonomy" id="96440"/>
    <lineage>
        <taxon>Eukaryota</taxon>
        <taxon>Metazoa</taxon>
        <taxon>Chordata</taxon>
        <taxon>Craniata</taxon>
        <taxon>Vertebrata</taxon>
        <taxon>Euteleostomi</taxon>
        <taxon>Lepidosauria</taxon>
        <taxon>Squamata</taxon>
        <taxon>Bifurcata</taxon>
        <taxon>Unidentata</taxon>
        <taxon>Episquamata</taxon>
        <taxon>Laterata</taxon>
        <taxon>Teiioidea</taxon>
        <taxon>Teiidae</taxon>
        <taxon>Salvator</taxon>
    </lineage>
</organism>
<feature type="compositionally biased region" description="Basic and acidic residues" evidence="2">
    <location>
        <begin position="211"/>
        <end position="262"/>
    </location>
</feature>
<proteinExistence type="predicted"/>
<reference evidence="4" key="1">
    <citation type="submission" date="2025-08" db="UniProtKB">
        <authorList>
            <consortium name="Ensembl"/>
        </authorList>
    </citation>
    <scope>IDENTIFICATION</scope>
</reference>
<evidence type="ECO:0000256" key="2">
    <source>
        <dbReference type="SAM" id="MobiDB-lite"/>
    </source>
</evidence>
<feature type="region of interest" description="Disordered" evidence="2">
    <location>
        <begin position="1"/>
        <end position="307"/>
    </location>
</feature>
<protein>
    <recommendedName>
        <fullName evidence="1">GPALPP motifs-containing protein 1</fullName>
    </recommendedName>
</protein>